<dbReference type="InterPro" id="IPR036291">
    <property type="entry name" value="NAD(P)-bd_dom_sf"/>
</dbReference>
<organism evidence="4 6">
    <name type="scientific">Bifidobacterium gallicum DSM 20093 = LMG 11596</name>
    <dbReference type="NCBI Taxonomy" id="561180"/>
    <lineage>
        <taxon>Bacteria</taxon>
        <taxon>Bacillati</taxon>
        <taxon>Actinomycetota</taxon>
        <taxon>Actinomycetes</taxon>
        <taxon>Bifidobacteriales</taxon>
        <taxon>Bifidobacteriaceae</taxon>
        <taxon>Bifidobacterium</taxon>
    </lineage>
</organism>
<dbReference type="SUPFAM" id="SSF51735">
    <property type="entry name" value="NAD(P)-binding Rossmann-fold domains"/>
    <property type="match status" value="1"/>
</dbReference>
<dbReference type="InterPro" id="IPR050812">
    <property type="entry name" value="Preph/Arog_dehydrog"/>
</dbReference>
<dbReference type="PROSITE" id="PS51176">
    <property type="entry name" value="PDH_ADH"/>
    <property type="match status" value="1"/>
</dbReference>
<proteinExistence type="inferred from homology"/>
<evidence type="ECO:0000259" key="3">
    <source>
        <dbReference type="PROSITE" id="PS51176"/>
    </source>
</evidence>
<dbReference type="EC" id="1.3.1.43" evidence="5"/>
<evidence type="ECO:0000256" key="2">
    <source>
        <dbReference type="ARBA" id="ARBA00023002"/>
    </source>
</evidence>
<feature type="domain" description="Prephenate/arogenate dehydrogenase" evidence="3">
    <location>
        <begin position="25"/>
        <end position="319"/>
    </location>
</feature>
<reference evidence="4 6" key="1">
    <citation type="submission" date="2009-11" db="EMBL/GenBank/DDBJ databases">
        <authorList>
            <person name="Weinstock G."/>
            <person name="Sodergren E."/>
            <person name="Clifton S."/>
            <person name="Fulton L."/>
            <person name="Fulton B."/>
            <person name="Courtney L."/>
            <person name="Fronick C."/>
            <person name="Harrison M."/>
            <person name="Strong C."/>
            <person name="Farmer C."/>
            <person name="Delahaunty K."/>
            <person name="Markovic C."/>
            <person name="Hall O."/>
            <person name="Minx P."/>
            <person name="Tomlinson C."/>
            <person name="Mitreva M."/>
            <person name="Nelson J."/>
            <person name="Hou S."/>
            <person name="Wollam A."/>
            <person name="Pepin K.H."/>
            <person name="Johnson M."/>
            <person name="Bhonagiri V."/>
            <person name="Nash W.E."/>
            <person name="Warren W."/>
            <person name="Chinwalla A."/>
            <person name="Mardis E.R."/>
            <person name="Wilson R.K."/>
        </authorList>
    </citation>
    <scope>NUCLEOTIDE SEQUENCE [LARGE SCALE GENOMIC DNA]</scope>
    <source>
        <strain evidence="4 6">DSM 20093</strain>
    </source>
</reference>
<dbReference type="Pfam" id="PF20463">
    <property type="entry name" value="PDH_C"/>
    <property type="match status" value="1"/>
</dbReference>
<dbReference type="EMBL" id="ABXB03000001">
    <property type="protein sequence ID" value="EFA23809.1"/>
    <property type="molecule type" value="Genomic_DNA"/>
</dbReference>
<dbReference type="InterPro" id="IPR046826">
    <property type="entry name" value="PDH_N"/>
</dbReference>
<dbReference type="PANTHER" id="PTHR21363:SF0">
    <property type="entry name" value="PREPHENATE DEHYDROGENASE [NADP(+)]"/>
    <property type="match status" value="1"/>
</dbReference>
<dbReference type="Proteomes" id="UP000003656">
    <property type="component" value="Unassembled WGS sequence"/>
</dbReference>
<evidence type="ECO:0000313" key="5">
    <source>
        <dbReference type="EMBL" id="KFI59188.1"/>
    </source>
</evidence>
<dbReference type="eggNOG" id="COG0287">
    <property type="taxonomic scope" value="Bacteria"/>
</dbReference>
<dbReference type="STRING" id="561180.BIFGAL_02918"/>
<dbReference type="EMBL" id="JGYW01000004">
    <property type="protein sequence ID" value="KFI59188.1"/>
    <property type="molecule type" value="Genomic_DNA"/>
</dbReference>
<dbReference type="InterPro" id="IPR046825">
    <property type="entry name" value="PDH_C"/>
</dbReference>
<gene>
    <name evidence="5" type="ORF">BGLCM_0779</name>
    <name evidence="4" type="ORF">BIFGAL_02918</name>
</gene>
<dbReference type="Gene3D" id="1.10.3660.10">
    <property type="entry name" value="6-phosphogluconate dehydrogenase C-terminal like domain"/>
    <property type="match status" value="1"/>
</dbReference>
<protein>
    <submittedName>
        <fullName evidence="4">Prephenate dehydrogenase</fullName>
        <ecNumber evidence="4">1.3.1.12</ecNumber>
        <ecNumber evidence="5">1.3.1.43</ecNumber>
    </submittedName>
</protein>
<dbReference type="GO" id="GO:0008977">
    <property type="term" value="F:prephenate dehydrogenase (NAD+) activity"/>
    <property type="evidence" value="ECO:0007669"/>
    <property type="project" value="UniProtKB-EC"/>
</dbReference>
<dbReference type="RefSeq" id="WP_006294329.1">
    <property type="nucleotide sequence ID" value="NZ_ABXB03000001.1"/>
</dbReference>
<dbReference type="GO" id="GO:0004665">
    <property type="term" value="F:prephenate dehydrogenase (NADP+) activity"/>
    <property type="evidence" value="ECO:0007669"/>
    <property type="project" value="InterPro"/>
</dbReference>
<dbReference type="Pfam" id="PF02153">
    <property type="entry name" value="PDH_N"/>
    <property type="match status" value="1"/>
</dbReference>
<dbReference type="SUPFAM" id="SSF48179">
    <property type="entry name" value="6-phosphogluconate dehydrogenase C-terminal domain-like"/>
    <property type="match status" value="1"/>
</dbReference>
<comment type="similarity">
    <text evidence="1">Belongs to the prephenate/arogenate dehydrogenase family.</text>
</comment>
<dbReference type="PANTHER" id="PTHR21363">
    <property type="entry name" value="PREPHENATE DEHYDROGENASE"/>
    <property type="match status" value="1"/>
</dbReference>
<reference evidence="5 7" key="2">
    <citation type="submission" date="2014-03" db="EMBL/GenBank/DDBJ databases">
        <title>Genomics of Bifidobacteria.</title>
        <authorList>
            <person name="Ventura M."/>
            <person name="Milani C."/>
            <person name="Lugli G.A."/>
        </authorList>
    </citation>
    <scope>NUCLEOTIDE SEQUENCE [LARGE SCALE GENOMIC DNA]</scope>
    <source>
        <strain evidence="5 7">LMG 11596</strain>
    </source>
</reference>
<dbReference type="Gene3D" id="3.40.50.720">
    <property type="entry name" value="NAD(P)-binding Rossmann-like Domain"/>
    <property type="match status" value="1"/>
</dbReference>
<sequence length="370" mass="40947">MTHETVEAWTHDMRSMAQEGVEAPQRVGIVGLGLIGGSLALRLKSSGCQVLAWNHRQHPYAHARAMGIECFDNLTDLAAARPDVLVLCNPLAAMPAVLEQLKPALDTQHTTLTDVGSVKGIVRQQVKRVGLDDCYVGAHPMCGNELSGWQAADEHLFHDALWAMTFCEHTDYRRVMAVAGMITRQCRNRLIILDDQTHDRAAALISHMPHVVATSFINMLTDNADRNIAMALSAGSWRDMTRVALTDPDRTKAMVEENGGEVAQLLRSLSARILAVADELDAEQAGGAEAAQADQRLDAFFAKGDDYRRRKAMMKRQKEPGEQTEVLFNTLHVNPDHWREDFLASAKRGEHIVRFTAPFRAIIEDGPSVK</sequence>
<evidence type="ECO:0000313" key="6">
    <source>
        <dbReference type="Proteomes" id="UP000003656"/>
    </source>
</evidence>
<keyword evidence="7" id="KW-1185">Reference proteome</keyword>
<dbReference type="EC" id="1.3.1.12" evidence="4"/>
<dbReference type="GO" id="GO:0070403">
    <property type="term" value="F:NAD+ binding"/>
    <property type="evidence" value="ECO:0007669"/>
    <property type="project" value="InterPro"/>
</dbReference>
<dbReference type="GO" id="GO:0006571">
    <property type="term" value="P:tyrosine biosynthetic process"/>
    <property type="evidence" value="ECO:0007669"/>
    <property type="project" value="InterPro"/>
</dbReference>
<name>D1NT07_9BIFI</name>
<evidence type="ECO:0000313" key="4">
    <source>
        <dbReference type="EMBL" id="EFA23809.1"/>
    </source>
</evidence>
<accession>D1NT07</accession>
<dbReference type="AlphaFoldDB" id="D1NT07"/>
<dbReference type="Proteomes" id="UP000029074">
    <property type="component" value="Unassembled WGS sequence"/>
</dbReference>
<comment type="caution">
    <text evidence="4">The sequence shown here is derived from an EMBL/GenBank/DDBJ whole genome shotgun (WGS) entry which is preliminary data.</text>
</comment>
<dbReference type="GO" id="GO:0047794">
    <property type="term" value="F:cyclohexadienyl dehydrogenase activity"/>
    <property type="evidence" value="ECO:0007669"/>
    <property type="project" value="UniProtKB-EC"/>
</dbReference>
<dbReference type="InterPro" id="IPR003099">
    <property type="entry name" value="Prephen_DH"/>
</dbReference>
<dbReference type="InterPro" id="IPR008927">
    <property type="entry name" value="6-PGluconate_DH-like_C_sf"/>
</dbReference>
<evidence type="ECO:0000313" key="7">
    <source>
        <dbReference type="Proteomes" id="UP000029074"/>
    </source>
</evidence>
<keyword evidence="2 4" id="KW-0560">Oxidoreductase</keyword>
<evidence type="ECO:0000256" key="1">
    <source>
        <dbReference type="ARBA" id="ARBA00007964"/>
    </source>
</evidence>